<dbReference type="Proteomes" id="UP000181980">
    <property type="component" value="Unassembled WGS sequence"/>
</dbReference>
<accession>A0A1H5PCN5</accession>
<name>A0A1H5PCN5_9ACTN</name>
<dbReference type="AlphaFoldDB" id="A0A1H5PCN5"/>
<evidence type="ECO:0000313" key="2">
    <source>
        <dbReference type="Proteomes" id="UP000181980"/>
    </source>
</evidence>
<dbReference type="RefSeq" id="WP_069109867.1">
    <property type="nucleotide sequence ID" value="NZ_FNUC01000004.1"/>
</dbReference>
<dbReference type="OrthoDB" id="5193647at2"/>
<organism evidence="1 2">
    <name type="scientific">Jiangella alba</name>
    <dbReference type="NCBI Taxonomy" id="561176"/>
    <lineage>
        <taxon>Bacteria</taxon>
        <taxon>Bacillati</taxon>
        <taxon>Actinomycetota</taxon>
        <taxon>Actinomycetes</taxon>
        <taxon>Jiangellales</taxon>
        <taxon>Jiangellaceae</taxon>
        <taxon>Jiangella</taxon>
    </lineage>
</organism>
<reference evidence="2" key="1">
    <citation type="submission" date="2016-10" db="EMBL/GenBank/DDBJ databases">
        <authorList>
            <person name="Varghese N."/>
            <person name="Submissions S."/>
        </authorList>
    </citation>
    <scope>NUCLEOTIDE SEQUENCE [LARGE SCALE GENOMIC DNA]</scope>
    <source>
        <strain evidence="2">DSM 45237</strain>
    </source>
</reference>
<proteinExistence type="predicted"/>
<dbReference type="EMBL" id="FNUC01000004">
    <property type="protein sequence ID" value="SEF11639.1"/>
    <property type="molecule type" value="Genomic_DNA"/>
</dbReference>
<keyword evidence="2" id="KW-1185">Reference proteome</keyword>
<sequence>MPSEGQSADARPAPSYRAFCPVCNTSGRRFSSYGSAEHVAQGHADKYGHPTHVIDQYGIRVVGSDRTPGR</sequence>
<gene>
    <name evidence="1" type="ORF">SAMN04488561_4102</name>
</gene>
<evidence type="ECO:0000313" key="1">
    <source>
        <dbReference type="EMBL" id="SEF11639.1"/>
    </source>
</evidence>
<protein>
    <submittedName>
        <fullName evidence="1">Uncharacterized protein</fullName>
    </submittedName>
</protein>